<dbReference type="PANTHER" id="PTHR11926:SF1264">
    <property type="entry name" value="GLYCOSYLTRANSFERASE-RELATED"/>
    <property type="match status" value="1"/>
</dbReference>
<gene>
    <name evidence="3" type="ORF">VNO78_26606</name>
</gene>
<comment type="caution">
    <text evidence="3">The sequence shown here is derived from an EMBL/GenBank/DDBJ whole genome shotgun (WGS) entry which is preliminary data.</text>
</comment>
<evidence type="ECO:0000256" key="2">
    <source>
        <dbReference type="ARBA" id="ARBA00022679"/>
    </source>
</evidence>
<dbReference type="InterPro" id="IPR002213">
    <property type="entry name" value="UDP_glucos_trans"/>
</dbReference>
<dbReference type="AlphaFoldDB" id="A0AAN9X966"/>
<dbReference type="GO" id="GO:0080043">
    <property type="term" value="F:quercetin 3-O-glucosyltransferase activity"/>
    <property type="evidence" value="ECO:0007669"/>
    <property type="project" value="TreeGrafter"/>
</dbReference>
<keyword evidence="4" id="KW-1185">Reference proteome</keyword>
<protein>
    <submittedName>
        <fullName evidence="3">Uncharacterized protein</fullName>
    </submittedName>
</protein>
<dbReference type="Pfam" id="PF00201">
    <property type="entry name" value="UDPGT"/>
    <property type="match status" value="1"/>
</dbReference>
<comment type="similarity">
    <text evidence="1">Belongs to the UDP-glycosyltransferase family.</text>
</comment>
<organism evidence="3 4">
    <name type="scientific">Psophocarpus tetragonolobus</name>
    <name type="common">Winged bean</name>
    <name type="synonym">Dolichos tetragonolobus</name>
    <dbReference type="NCBI Taxonomy" id="3891"/>
    <lineage>
        <taxon>Eukaryota</taxon>
        <taxon>Viridiplantae</taxon>
        <taxon>Streptophyta</taxon>
        <taxon>Embryophyta</taxon>
        <taxon>Tracheophyta</taxon>
        <taxon>Spermatophyta</taxon>
        <taxon>Magnoliopsida</taxon>
        <taxon>eudicotyledons</taxon>
        <taxon>Gunneridae</taxon>
        <taxon>Pentapetalae</taxon>
        <taxon>rosids</taxon>
        <taxon>fabids</taxon>
        <taxon>Fabales</taxon>
        <taxon>Fabaceae</taxon>
        <taxon>Papilionoideae</taxon>
        <taxon>50 kb inversion clade</taxon>
        <taxon>NPAAA clade</taxon>
        <taxon>indigoferoid/millettioid clade</taxon>
        <taxon>Phaseoleae</taxon>
        <taxon>Psophocarpus</taxon>
    </lineage>
</organism>
<dbReference type="GO" id="GO:0010294">
    <property type="term" value="F:abscisic acid glucosyltransferase activity"/>
    <property type="evidence" value="ECO:0007669"/>
    <property type="project" value="TreeGrafter"/>
</dbReference>
<evidence type="ECO:0000256" key="1">
    <source>
        <dbReference type="ARBA" id="ARBA00009995"/>
    </source>
</evidence>
<keyword evidence="2" id="KW-0808">Transferase</keyword>
<proteinExistence type="inferred from homology"/>
<sequence length="213" mass="23555">MWKVEDSCMEWLDKSPPSSVIYVSFGSLVVLSQEQVDNLDTALMNSNKAFLWVIKPSDGVSKDGVELPIEFVGETKERGLVVKWCTQEKVLMHPSVACFISPCGWNSTLETLVTGVPVIAWPFWTDQPTNAMLIENVFRNGVRVNIAKDGTASAEEIERCIRDVMDGPRAEGLKKKAMEMKESAQKALKGGTSNKNIDQFISYLIIAGNPARA</sequence>
<dbReference type="GO" id="GO:0080044">
    <property type="term" value="F:quercetin 7-O-glucosyltransferase activity"/>
    <property type="evidence" value="ECO:0007669"/>
    <property type="project" value="TreeGrafter"/>
</dbReference>
<dbReference type="Proteomes" id="UP001386955">
    <property type="component" value="Unassembled WGS sequence"/>
</dbReference>
<dbReference type="PANTHER" id="PTHR11926">
    <property type="entry name" value="GLUCOSYL/GLUCURONOSYL TRANSFERASES"/>
    <property type="match status" value="1"/>
</dbReference>
<evidence type="ECO:0000313" key="4">
    <source>
        <dbReference type="Proteomes" id="UP001386955"/>
    </source>
</evidence>
<evidence type="ECO:0000313" key="3">
    <source>
        <dbReference type="EMBL" id="KAK7386397.1"/>
    </source>
</evidence>
<dbReference type="SUPFAM" id="SSF53756">
    <property type="entry name" value="UDP-Glycosyltransferase/glycogen phosphorylase"/>
    <property type="match status" value="1"/>
</dbReference>
<dbReference type="FunFam" id="3.40.50.2000:FF:000019">
    <property type="entry name" value="Glycosyltransferase"/>
    <property type="match status" value="1"/>
</dbReference>
<dbReference type="Gene3D" id="3.40.50.2000">
    <property type="entry name" value="Glycogen Phosphorylase B"/>
    <property type="match status" value="2"/>
</dbReference>
<accession>A0AAN9X966</accession>
<dbReference type="EMBL" id="JAYMYS010000007">
    <property type="protein sequence ID" value="KAK7386397.1"/>
    <property type="molecule type" value="Genomic_DNA"/>
</dbReference>
<dbReference type="CDD" id="cd03784">
    <property type="entry name" value="GT1_Gtf-like"/>
    <property type="match status" value="1"/>
</dbReference>
<reference evidence="3 4" key="1">
    <citation type="submission" date="2024-01" db="EMBL/GenBank/DDBJ databases">
        <title>The genomes of 5 underutilized Papilionoideae crops provide insights into root nodulation and disease resistanc.</title>
        <authorList>
            <person name="Jiang F."/>
        </authorList>
    </citation>
    <scope>NUCLEOTIDE SEQUENCE [LARGE SCALE GENOMIC DNA]</scope>
    <source>
        <strain evidence="3">DUOXIRENSHENG_FW03</strain>
        <tissue evidence="3">Leaves</tissue>
    </source>
</reference>
<name>A0AAN9X966_PSOTE</name>